<dbReference type="Gene3D" id="3.30.160.70">
    <property type="entry name" value="Methylated DNA-protein cysteine methyltransferase domain"/>
    <property type="match status" value="1"/>
</dbReference>
<sequence>MPMNHTAAARKHHGEAGEPIVYRDMVTPLGEMRLVASGKGLRGAWFTDQASLPPAEGWTRAESDPILEQARRELEDWFAGRRRDFEVPLDPVGTPFQHEVWRALCQLDFGQLASYGELARAVGRPKGAQAIGGAVGRNPVIIIIPCHRIIGADTSLTGFGGGLPRKQALLRHEGSQYLSRNPRARRVCDGQAQLPFEQPAFDWPPA</sequence>
<dbReference type="InterPro" id="IPR036217">
    <property type="entry name" value="MethylDNA_cys_MeTrfase_DNAb"/>
</dbReference>
<dbReference type="FunFam" id="1.10.10.10:FF:000214">
    <property type="entry name" value="Methylated-DNA--protein-cysteine methyltransferase"/>
    <property type="match status" value="1"/>
</dbReference>
<evidence type="ECO:0000256" key="6">
    <source>
        <dbReference type="ARBA" id="ARBA00022763"/>
    </source>
</evidence>
<dbReference type="InterPro" id="IPR008332">
    <property type="entry name" value="MethylG_MeTrfase_N"/>
</dbReference>
<dbReference type="InterPro" id="IPR023546">
    <property type="entry name" value="MGMT"/>
</dbReference>
<evidence type="ECO:0000259" key="11">
    <source>
        <dbReference type="Pfam" id="PF02870"/>
    </source>
</evidence>
<dbReference type="Pfam" id="PF02870">
    <property type="entry name" value="Methyltransf_1N"/>
    <property type="match status" value="1"/>
</dbReference>
<keyword evidence="4 9" id="KW-0489">Methyltransferase</keyword>
<feature type="domain" description="Methylguanine DNA methyltransferase ribonuclease-like" evidence="11">
    <location>
        <begin position="20"/>
        <end position="91"/>
    </location>
</feature>
<dbReference type="SUPFAM" id="SSF53155">
    <property type="entry name" value="Methylated DNA-protein cysteine methyltransferase domain"/>
    <property type="match status" value="1"/>
</dbReference>
<keyword evidence="13" id="KW-1185">Reference proteome</keyword>
<evidence type="ECO:0000313" key="13">
    <source>
        <dbReference type="Proteomes" id="UP000494203"/>
    </source>
</evidence>
<dbReference type="PANTHER" id="PTHR10815:SF5">
    <property type="entry name" value="METHYLATED-DNA--PROTEIN-CYSTEINE METHYLTRANSFERASE"/>
    <property type="match status" value="1"/>
</dbReference>
<evidence type="ECO:0000256" key="9">
    <source>
        <dbReference type="HAMAP-Rule" id="MF_00772"/>
    </source>
</evidence>
<evidence type="ECO:0000256" key="1">
    <source>
        <dbReference type="ARBA" id="ARBA00001286"/>
    </source>
</evidence>
<keyword evidence="6 9" id="KW-0227">DNA damage</keyword>
<comment type="subcellular location">
    <subcellularLocation>
        <location evidence="9">Cytoplasm</location>
    </subcellularLocation>
</comment>
<dbReference type="InterPro" id="IPR014048">
    <property type="entry name" value="MethylDNA_cys_MeTrfase_DNA-bd"/>
</dbReference>
<feature type="active site" description="Nucleophile; methyl group acceptor" evidence="9">
    <location>
        <position position="146"/>
    </location>
</feature>
<evidence type="ECO:0000259" key="10">
    <source>
        <dbReference type="Pfam" id="PF01035"/>
    </source>
</evidence>
<dbReference type="GO" id="GO:0032259">
    <property type="term" value="P:methylation"/>
    <property type="evidence" value="ECO:0007669"/>
    <property type="project" value="UniProtKB-KW"/>
</dbReference>
<gene>
    <name evidence="12" type="primary">ogt_1</name>
    <name evidence="12" type="ORF">LMG26788_03567</name>
</gene>
<dbReference type="PROSITE" id="PS00374">
    <property type="entry name" value="MGMT"/>
    <property type="match status" value="1"/>
</dbReference>
<reference evidence="12 13" key="1">
    <citation type="submission" date="2020-04" db="EMBL/GenBank/DDBJ databases">
        <authorList>
            <person name="De Canck E."/>
        </authorList>
    </citation>
    <scope>NUCLEOTIDE SEQUENCE [LARGE SCALE GENOMIC DNA]</scope>
    <source>
        <strain evidence="12 13">LMG 26788</strain>
    </source>
</reference>
<dbReference type="InterPro" id="IPR036388">
    <property type="entry name" value="WH-like_DNA-bd_sf"/>
</dbReference>
<accession>A0A6S7DBJ1</accession>
<evidence type="ECO:0000256" key="7">
    <source>
        <dbReference type="ARBA" id="ARBA00023204"/>
    </source>
</evidence>
<dbReference type="GO" id="GO:0005737">
    <property type="term" value="C:cytoplasm"/>
    <property type="evidence" value="ECO:0007669"/>
    <property type="project" value="UniProtKB-SubCell"/>
</dbReference>
<dbReference type="Gene3D" id="1.10.10.10">
    <property type="entry name" value="Winged helix-like DNA-binding domain superfamily/Winged helix DNA-binding domain"/>
    <property type="match status" value="1"/>
</dbReference>
<dbReference type="GO" id="GO:0003908">
    <property type="term" value="F:methylated-DNA-[protein]-cysteine S-methyltransferase activity"/>
    <property type="evidence" value="ECO:0007669"/>
    <property type="project" value="UniProtKB-UniRule"/>
</dbReference>
<dbReference type="SUPFAM" id="SSF46767">
    <property type="entry name" value="Methylated DNA-protein cysteine methyltransferase, C-terminal domain"/>
    <property type="match status" value="1"/>
</dbReference>
<dbReference type="EMBL" id="CADIKZ010000009">
    <property type="protein sequence ID" value="CAB3886627.1"/>
    <property type="molecule type" value="Genomic_DNA"/>
</dbReference>
<dbReference type="NCBIfam" id="TIGR00589">
    <property type="entry name" value="ogt"/>
    <property type="match status" value="1"/>
</dbReference>
<keyword evidence="5 9" id="KW-0808">Transferase</keyword>
<keyword evidence="3 9" id="KW-0963">Cytoplasm</keyword>
<proteinExistence type="inferred from homology"/>
<evidence type="ECO:0000256" key="5">
    <source>
        <dbReference type="ARBA" id="ARBA00022679"/>
    </source>
</evidence>
<organism evidence="12 13">
    <name type="scientific">Achromobacter pulmonis</name>
    <dbReference type="NCBI Taxonomy" id="1389932"/>
    <lineage>
        <taxon>Bacteria</taxon>
        <taxon>Pseudomonadati</taxon>
        <taxon>Pseudomonadota</taxon>
        <taxon>Betaproteobacteria</taxon>
        <taxon>Burkholderiales</taxon>
        <taxon>Alcaligenaceae</taxon>
        <taxon>Achromobacter</taxon>
    </lineage>
</organism>
<comment type="miscellaneous">
    <text evidence="9">This enzyme catalyzes only one turnover and therefore is not strictly catalytic. According to one definition, an enzyme is a biocatalyst that acts repeatedly and over many reaction cycles.</text>
</comment>
<comment type="catalytic activity">
    <reaction evidence="8 9">
        <text>a 6-O-methyl-2'-deoxyguanosine in DNA + L-cysteinyl-[protein] = S-methyl-L-cysteinyl-[protein] + a 2'-deoxyguanosine in DNA</text>
        <dbReference type="Rhea" id="RHEA:24000"/>
        <dbReference type="Rhea" id="RHEA-COMP:10131"/>
        <dbReference type="Rhea" id="RHEA-COMP:10132"/>
        <dbReference type="Rhea" id="RHEA-COMP:11367"/>
        <dbReference type="Rhea" id="RHEA-COMP:11368"/>
        <dbReference type="ChEBI" id="CHEBI:29950"/>
        <dbReference type="ChEBI" id="CHEBI:82612"/>
        <dbReference type="ChEBI" id="CHEBI:85445"/>
        <dbReference type="ChEBI" id="CHEBI:85448"/>
        <dbReference type="EC" id="2.1.1.63"/>
    </reaction>
</comment>
<dbReference type="CDD" id="cd06445">
    <property type="entry name" value="ATase"/>
    <property type="match status" value="1"/>
</dbReference>
<dbReference type="Pfam" id="PF01035">
    <property type="entry name" value="DNA_binding_1"/>
    <property type="match status" value="1"/>
</dbReference>
<protein>
    <recommendedName>
        <fullName evidence="9">Methylated-DNA--protein-cysteine methyltransferase</fullName>
        <ecNumber evidence="9">2.1.1.63</ecNumber>
    </recommendedName>
    <alternativeName>
        <fullName evidence="9">6-O-methylguanine-DNA methyltransferase</fullName>
        <shortName evidence="9">MGMT</shortName>
    </alternativeName>
    <alternativeName>
        <fullName evidence="9">O-6-methylguanine-DNA-alkyltransferase</fullName>
    </alternativeName>
</protein>
<evidence type="ECO:0000313" key="12">
    <source>
        <dbReference type="EMBL" id="CAB3886627.1"/>
    </source>
</evidence>
<evidence type="ECO:0000256" key="4">
    <source>
        <dbReference type="ARBA" id="ARBA00022603"/>
    </source>
</evidence>
<comment type="catalytic activity">
    <reaction evidence="1 9">
        <text>a 4-O-methyl-thymidine in DNA + L-cysteinyl-[protein] = a thymidine in DNA + S-methyl-L-cysteinyl-[protein]</text>
        <dbReference type="Rhea" id="RHEA:53428"/>
        <dbReference type="Rhea" id="RHEA-COMP:10131"/>
        <dbReference type="Rhea" id="RHEA-COMP:10132"/>
        <dbReference type="Rhea" id="RHEA-COMP:13555"/>
        <dbReference type="Rhea" id="RHEA-COMP:13556"/>
        <dbReference type="ChEBI" id="CHEBI:29950"/>
        <dbReference type="ChEBI" id="CHEBI:82612"/>
        <dbReference type="ChEBI" id="CHEBI:137386"/>
        <dbReference type="ChEBI" id="CHEBI:137387"/>
        <dbReference type="EC" id="2.1.1.63"/>
    </reaction>
</comment>
<dbReference type="HAMAP" id="MF_00772">
    <property type="entry name" value="OGT"/>
    <property type="match status" value="1"/>
</dbReference>
<dbReference type="EC" id="2.1.1.63" evidence="9"/>
<evidence type="ECO:0000256" key="8">
    <source>
        <dbReference type="ARBA" id="ARBA00049348"/>
    </source>
</evidence>
<evidence type="ECO:0000256" key="3">
    <source>
        <dbReference type="ARBA" id="ARBA00022490"/>
    </source>
</evidence>
<comment type="function">
    <text evidence="9">Involved in the cellular defense against the biological effects of O6-methylguanine (O6-MeG) and O4-methylthymine (O4-MeT) in DNA. Repairs the methylated nucleobase in DNA by stoichiometrically transferring the methyl group to a cysteine residue in the enzyme. This is a suicide reaction: the enzyme is irreversibly inactivated.</text>
</comment>
<dbReference type="InterPro" id="IPR036631">
    <property type="entry name" value="MGMT_N_sf"/>
</dbReference>
<evidence type="ECO:0000256" key="2">
    <source>
        <dbReference type="ARBA" id="ARBA00008711"/>
    </source>
</evidence>
<dbReference type="Proteomes" id="UP000494203">
    <property type="component" value="Unassembled WGS sequence"/>
</dbReference>
<keyword evidence="7 9" id="KW-0234">DNA repair</keyword>
<dbReference type="PANTHER" id="PTHR10815">
    <property type="entry name" value="METHYLATED-DNA--PROTEIN-CYSTEINE METHYLTRANSFERASE"/>
    <property type="match status" value="1"/>
</dbReference>
<dbReference type="GO" id="GO:0006307">
    <property type="term" value="P:DNA alkylation repair"/>
    <property type="evidence" value="ECO:0007669"/>
    <property type="project" value="UniProtKB-UniRule"/>
</dbReference>
<name>A0A6S7DBJ1_9BURK</name>
<dbReference type="AlphaFoldDB" id="A0A6S7DBJ1"/>
<dbReference type="InterPro" id="IPR001497">
    <property type="entry name" value="MethylDNA_cys_MeTrfase_AS"/>
</dbReference>
<comment type="similarity">
    <text evidence="2 9">Belongs to the MGMT family.</text>
</comment>
<feature type="domain" description="Methylated-DNA-[protein]-cysteine S-methyltransferase DNA binding" evidence="10">
    <location>
        <begin position="95"/>
        <end position="174"/>
    </location>
</feature>